<dbReference type="PANTHER" id="PTHR23502">
    <property type="entry name" value="MAJOR FACILITATOR SUPERFAMILY"/>
    <property type="match status" value="1"/>
</dbReference>
<feature type="domain" description="Major facilitator superfamily (MFS) profile" evidence="7">
    <location>
        <begin position="65"/>
        <end position="436"/>
    </location>
</feature>
<keyword evidence="9" id="KW-1185">Reference proteome</keyword>
<dbReference type="GO" id="GO:0022857">
    <property type="term" value="F:transmembrane transporter activity"/>
    <property type="evidence" value="ECO:0007669"/>
    <property type="project" value="InterPro"/>
</dbReference>
<evidence type="ECO:0000313" key="9">
    <source>
        <dbReference type="Proteomes" id="UP000315522"/>
    </source>
</evidence>
<dbReference type="PROSITE" id="PS50850">
    <property type="entry name" value="MFS"/>
    <property type="match status" value="1"/>
</dbReference>
<feature type="transmembrane region" description="Helical" evidence="6">
    <location>
        <begin position="243"/>
        <end position="262"/>
    </location>
</feature>
<feature type="transmembrane region" description="Helical" evidence="6">
    <location>
        <begin position="309"/>
        <end position="330"/>
    </location>
</feature>
<evidence type="ECO:0000256" key="2">
    <source>
        <dbReference type="ARBA" id="ARBA00022692"/>
    </source>
</evidence>
<feature type="transmembrane region" description="Helical" evidence="6">
    <location>
        <begin position="364"/>
        <end position="382"/>
    </location>
</feature>
<dbReference type="GO" id="GO:0005886">
    <property type="term" value="C:plasma membrane"/>
    <property type="evidence" value="ECO:0007669"/>
    <property type="project" value="TreeGrafter"/>
</dbReference>
<keyword evidence="4 6" id="KW-0472">Membrane</keyword>
<dbReference type="InterPro" id="IPR011701">
    <property type="entry name" value="MFS"/>
</dbReference>
<dbReference type="Gene3D" id="1.20.1250.20">
    <property type="entry name" value="MFS general substrate transporter like domains"/>
    <property type="match status" value="1"/>
</dbReference>
<dbReference type="SUPFAM" id="SSF103473">
    <property type="entry name" value="MFS general substrate transporter"/>
    <property type="match status" value="1"/>
</dbReference>
<evidence type="ECO:0000256" key="5">
    <source>
        <dbReference type="SAM" id="MobiDB-lite"/>
    </source>
</evidence>
<feature type="transmembrane region" description="Helical" evidence="6">
    <location>
        <begin position="130"/>
        <end position="148"/>
    </location>
</feature>
<evidence type="ECO:0000256" key="4">
    <source>
        <dbReference type="ARBA" id="ARBA00023136"/>
    </source>
</evidence>
<keyword evidence="2 6" id="KW-0812">Transmembrane</keyword>
<feature type="region of interest" description="Disordered" evidence="5">
    <location>
        <begin position="1"/>
        <end position="20"/>
    </location>
</feature>
<evidence type="ECO:0000313" key="8">
    <source>
        <dbReference type="EMBL" id="TVY88485.1"/>
    </source>
</evidence>
<comment type="subcellular location">
    <subcellularLocation>
        <location evidence="1">Membrane</location>
        <topology evidence="1">Multi-pass membrane protein</topology>
    </subcellularLocation>
</comment>
<evidence type="ECO:0000256" key="6">
    <source>
        <dbReference type="SAM" id="Phobius"/>
    </source>
</evidence>
<reference evidence="8 9" key="1">
    <citation type="submission" date="2018-05" db="EMBL/GenBank/DDBJ databases">
        <title>Genome sequencing and assembly of the regulated plant pathogen Lachnellula willkommii and related sister species for the development of diagnostic species identification markers.</title>
        <authorList>
            <person name="Giroux E."/>
            <person name="Bilodeau G."/>
        </authorList>
    </citation>
    <scope>NUCLEOTIDE SEQUENCE [LARGE SCALE GENOMIC DNA]</scope>
    <source>
        <strain evidence="8 9">CBS 172.35</strain>
    </source>
</reference>
<proteinExistence type="predicted"/>
<feature type="compositionally biased region" description="Basic and acidic residues" evidence="5">
    <location>
        <begin position="397"/>
        <end position="421"/>
    </location>
</feature>
<evidence type="ECO:0000256" key="1">
    <source>
        <dbReference type="ARBA" id="ARBA00004141"/>
    </source>
</evidence>
<keyword evidence="3 6" id="KW-1133">Transmembrane helix</keyword>
<feature type="compositionally biased region" description="Low complexity" evidence="5">
    <location>
        <begin position="422"/>
        <end position="436"/>
    </location>
</feature>
<evidence type="ECO:0000256" key="3">
    <source>
        <dbReference type="ARBA" id="ARBA00022989"/>
    </source>
</evidence>
<feature type="transmembrane region" description="Helical" evidence="6">
    <location>
        <begin position="188"/>
        <end position="211"/>
    </location>
</feature>
<protein>
    <submittedName>
        <fullName evidence="8">Putative MFS-type transporter</fullName>
    </submittedName>
</protein>
<feature type="transmembrane region" description="Helical" evidence="6">
    <location>
        <begin position="98"/>
        <end position="118"/>
    </location>
</feature>
<dbReference type="InterPro" id="IPR020846">
    <property type="entry name" value="MFS_dom"/>
</dbReference>
<feature type="transmembrane region" description="Helical" evidence="6">
    <location>
        <begin position="337"/>
        <end position="358"/>
    </location>
</feature>
<accession>A0A559M6A4</accession>
<comment type="caution">
    <text evidence="8">The sequence shown here is derived from an EMBL/GenBank/DDBJ whole genome shotgun (WGS) entry which is preliminary data.</text>
</comment>
<dbReference type="AlphaFoldDB" id="A0A559M6A4"/>
<dbReference type="PANTHER" id="PTHR23502:SF59">
    <property type="entry name" value="MULTIDRUG TRANSPORTER, PUTATIVE (AFU_ORTHOLOGUE AFUA_1G10370)-RELATED"/>
    <property type="match status" value="1"/>
</dbReference>
<feature type="transmembrane region" description="Helical" evidence="6">
    <location>
        <begin position="160"/>
        <end position="181"/>
    </location>
</feature>
<dbReference type="CDD" id="cd17323">
    <property type="entry name" value="MFS_Tpo1_MDR_like"/>
    <property type="match status" value="1"/>
</dbReference>
<dbReference type="Pfam" id="PF07690">
    <property type="entry name" value="MFS_1"/>
    <property type="match status" value="1"/>
</dbReference>
<gene>
    <name evidence="8" type="ORF">LAWI1_G004547</name>
</gene>
<dbReference type="InterPro" id="IPR036259">
    <property type="entry name" value="MFS_trans_sf"/>
</dbReference>
<organism evidence="8 9">
    <name type="scientific">Lachnellula willkommii</name>
    <dbReference type="NCBI Taxonomy" id="215461"/>
    <lineage>
        <taxon>Eukaryota</taxon>
        <taxon>Fungi</taxon>
        <taxon>Dikarya</taxon>
        <taxon>Ascomycota</taxon>
        <taxon>Pezizomycotina</taxon>
        <taxon>Leotiomycetes</taxon>
        <taxon>Helotiales</taxon>
        <taxon>Lachnaceae</taxon>
        <taxon>Lachnellula</taxon>
    </lineage>
</organism>
<evidence type="ECO:0000259" key="7">
    <source>
        <dbReference type="PROSITE" id="PS50850"/>
    </source>
</evidence>
<name>A0A559M6A4_9HELO</name>
<feature type="region of interest" description="Disordered" evidence="5">
    <location>
        <begin position="394"/>
        <end position="436"/>
    </location>
</feature>
<sequence>MFDLHPHPSQPAQRTPTKIDFKLGPDGKGLPPALTASHDDYLVDLTGDDDPANAKSWPLRRKLRNAAVLGFDTLVASWGSSVYSAAVQPVSKEFHVGTVVSLLGLTLYICGFATGPLAFAPLSEMYGRKLPITGACFVFTCFMFAAATAKDFQTLMLTRFFAGVFASCPLAVVGGAFADLFGNETRGIAIAAFSSLVFIGPFISPIVGAFITESYLGWRWTEYITGIMGALAFRGINEAVATLPYLGLIVGVIVGSAIVIGFEPRYNRKLRANNNIPVPEQRLLPMMIGAVLFPIGLFWFAWTGNYADIHWIAPTLSGVVTGAGILTIFLQALNYIIDAYLMVAATLFATQMFDYLGVEWAGSLLGFLGLAFMPIPFLFYIFGERLRKHSSYAPTDFGKKKDDEENRDGTLGGVEERKSEEQTSGESGGSSTALDV</sequence>
<dbReference type="Proteomes" id="UP000315522">
    <property type="component" value="Unassembled WGS sequence"/>
</dbReference>
<feature type="transmembrane region" description="Helical" evidence="6">
    <location>
        <begin position="283"/>
        <end position="303"/>
    </location>
</feature>
<dbReference type="EMBL" id="QGML01001710">
    <property type="protein sequence ID" value="TVY88485.1"/>
    <property type="molecule type" value="Genomic_DNA"/>
</dbReference>